<evidence type="ECO:0000259" key="2">
    <source>
        <dbReference type="Pfam" id="PF24617"/>
    </source>
</evidence>
<dbReference type="GO" id="GO:0003382">
    <property type="term" value="P:epithelial cell morphogenesis"/>
    <property type="evidence" value="ECO:0000318"/>
    <property type="project" value="GO_Central"/>
</dbReference>
<reference evidence="3" key="1">
    <citation type="journal article" date="2013" name="Nature">
        <title>The zebrafish reference genome sequence and its relationship to the human genome.</title>
        <authorList>
            <consortium name="Genome Reference Consortium Zebrafish"/>
            <person name="Howe K."/>
            <person name="Clark M.D."/>
            <person name="Torroja C.F."/>
            <person name="Torrance J."/>
            <person name="Berthelot C."/>
            <person name="Muffato M."/>
            <person name="Collins J.E."/>
            <person name="Humphray S."/>
            <person name="McLaren K."/>
            <person name="Matthews L."/>
            <person name="McLaren S."/>
            <person name="Sealy I."/>
            <person name="Caccamo M."/>
            <person name="Churcher C."/>
            <person name="Scott C."/>
            <person name="Barrett J.C."/>
            <person name="Koch R."/>
            <person name="Rauch G.J."/>
            <person name="White S."/>
            <person name="Chow W."/>
            <person name="Kilian B."/>
            <person name="Quintais L.T."/>
            <person name="Guerra-Assuncao J.A."/>
            <person name="Zhou Y."/>
            <person name="Gu Y."/>
            <person name="Yen J."/>
            <person name="Vogel J.H."/>
            <person name="Eyre T."/>
            <person name="Redmond S."/>
            <person name="Banerjee R."/>
            <person name="Chi J."/>
            <person name="Fu B."/>
            <person name="Langley E."/>
            <person name="Maguire S.F."/>
            <person name="Laird G.K."/>
            <person name="Lloyd D."/>
            <person name="Kenyon E."/>
            <person name="Donaldson S."/>
            <person name="Sehra H."/>
            <person name="Almeida-King J."/>
            <person name="Loveland J."/>
            <person name="Trevanion S."/>
            <person name="Jones M."/>
            <person name="Quail M."/>
            <person name="Willey D."/>
            <person name="Hunt A."/>
            <person name="Burton J."/>
            <person name="Sims S."/>
            <person name="McLay K."/>
            <person name="Plumb B."/>
            <person name="Davis J."/>
            <person name="Clee C."/>
            <person name="Oliver K."/>
            <person name="Clark R."/>
            <person name="Riddle C."/>
            <person name="Elliot D."/>
            <person name="Eliott D."/>
            <person name="Threadgold G."/>
            <person name="Harden G."/>
            <person name="Ware D."/>
            <person name="Begum S."/>
            <person name="Mortimore B."/>
            <person name="Mortimer B."/>
            <person name="Kerry G."/>
            <person name="Heath P."/>
            <person name="Phillimore B."/>
            <person name="Tracey A."/>
            <person name="Corby N."/>
            <person name="Dunn M."/>
            <person name="Johnson C."/>
            <person name="Wood J."/>
            <person name="Clark S."/>
            <person name="Pelan S."/>
            <person name="Griffiths G."/>
            <person name="Smith M."/>
            <person name="Glithero R."/>
            <person name="Howden P."/>
            <person name="Barker N."/>
            <person name="Lloyd C."/>
            <person name="Stevens C."/>
            <person name="Harley J."/>
            <person name="Holt K."/>
            <person name="Panagiotidis G."/>
            <person name="Lovell J."/>
            <person name="Beasley H."/>
            <person name="Henderson C."/>
            <person name="Gordon D."/>
            <person name="Auger K."/>
            <person name="Wright D."/>
            <person name="Collins J."/>
            <person name="Raisen C."/>
            <person name="Dyer L."/>
            <person name="Leung K."/>
            <person name="Robertson L."/>
            <person name="Ambridge K."/>
            <person name="Leongamornlert D."/>
            <person name="McGuire S."/>
            <person name="Gilderthorp R."/>
            <person name="Griffiths C."/>
            <person name="Manthravadi D."/>
            <person name="Nichol S."/>
            <person name="Barker G."/>
            <person name="Whitehead S."/>
            <person name="Kay M."/>
            <person name="Brown J."/>
            <person name="Murnane C."/>
            <person name="Gray E."/>
            <person name="Humphries M."/>
            <person name="Sycamore N."/>
            <person name="Barker D."/>
            <person name="Saunders D."/>
            <person name="Wallis J."/>
            <person name="Babbage A."/>
            <person name="Hammond S."/>
            <person name="Mashreghi-Mohammadi M."/>
            <person name="Barr L."/>
            <person name="Martin S."/>
            <person name="Wray P."/>
            <person name="Ellington A."/>
            <person name="Matthews N."/>
            <person name="Ellwood M."/>
            <person name="Woodmansey R."/>
            <person name="Clark G."/>
            <person name="Cooper J."/>
            <person name="Cooper J."/>
            <person name="Tromans A."/>
            <person name="Grafham D."/>
            <person name="Skuce C."/>
            <person name="Pandian R."/>
            <person name="Andrews R."/>
            <person name="Harrison E."/>
            <person name="Kimberley A."/>
            <person name="Garnett J."/>
            <person name="Fosker N."/>
            <person name="Hall R."/>
            <person name="Garner P."/>
            <person name="Kelly D."/>
            <person name="Bird C."/>
            <person name="Palmer S."/>
            <person name="Gehring I."/>
            <person name="Berger A."/>
            <person name="Dooley C.M."/>
            <person name="Ersan-Urun Z."/>
            <person name="Eser C."/>
            <person name="Geiger H."/>
            <person name="Geisler M."/>
            <person name="Karotki L."/>
            <person name="Kirn A."/>
            <person name="Konantz J."/>
            <person name="Konantz M."/>
            <person name="Oberlander M."/>
            <person name="Rudolph-Geiger S."/>
            <person name="Teucke M."/>
            <person name="Lanz C."/>
            <person name="Raddatz G."/>
            <person name="Osoegawa K."/>
            <person name="Zhu B."/>
            <person name="Rapp A."/>
            <person name="Widaa S."/>
            <person name="Langford C."/>
            <person name="Yang F."/>
            <person name="Schuster S.C."/>
            <person name="Carter N.P."/>
            <person name="Harrow J."/>
            <person name="Ning Z."/>
            <person name="Herrero J."/>
            <person name="Searle S.M."/>
            <person name="Enright A."/>
            <person name="Geisler R."/>
            <person name="Plasterk R.H."/>
            <person name="Lee C."/>
            <person name="Westerfield M."/>
            <person name="de Jong P.J."/>
            <person name="Zon L.I."/>
            <person name="Postlethwait J.H."/>
            <person name="Nusslein-Volhard C."/>
            <person name="Hubbard T.J."/>
            <person name="Roest Crollius H."/>
            <person name="Rogers J."/>
            <person name="Stemple D.L."/>
        </authorList>
    </citation>
    <scope>NUCLEOTIDE SEQUENCE [LARGE SCALE GENOMIC DNA]</scope>
    <source>
        <strain evidence="3">Tuebingen</strain>
    </source>
</reference>
<accession>A0A2R8PYS8</accession>
<gene>
    <name evidence="3 4" type="primary">pof1b</name>
</gene>
<accession>A0A8M1RMM2</accession>
<dbReference type="InterPro" id="IPR026186">
    <property type="entry name" value="POF1B"/>
</dbReference>
<dbReference type="PANTHER" id="PTHR22546">
    <property type="entry name" value="PREMATURE OVARIAN FAILURE, 1B"/>
    <property type="match status" value="1"/>
</dbReference>
<dbReference type="InterPro" id="IPR056240">
    <property type="entry name" value="POF1B_HlH"/>
</dbReference>
<dbReference type="ZFIN" id="ZDB-GENE-030131-4287">
    <property type="gene designation" value="pof1b"/>
</dbReference>
<reference evidence="3" key="2">
    <citation type="submission" date="2018-04" db="UniProtKB">
        <authorList>
            <consortium name="Ensembl"/>
        </authorList>
    </citation>
    <scope>IDENTIFICATION</scope>
    <source>
        <strain evidence="3">Tuebingen</strain>
    </source>
</reference>
<dbReference type="AlphaFoldDB" id="A0A2R8PYS8"/>
<keyword evidence="1" id="KW-0175">Coiled coil</keyword>
<evidence type="ECO:0000256" key="1">
    <source>
        <dbReference type="SAM" id="Coils"/>
    </source>
</evidence>
<dbReference type="FunCoup" id="A0A2R8PYS8">
    <property type="interactions" value="199"/>
</dbReference>
<dbReference type="EMBL" id="BX936451">
    <property type="status" value="NOT_ANNOTATED_CDS"/>
    <property type="molecule type" value="Genomic_DNA"/>
</dbReference>
<dbReference type="GO" id="GO:0007015">
    <property type="term" value="P:actin filament organization"/>
    <property type="evidence" value="ECO:0000318"/>
    <property type="project" value="GO_Central"/>
</dbReference>
<dbReference type="GO" id="GO:0005912">
    <property type="term" value="C:adherens junction"/>
    <property type="evidence" value="ECO:0000318"/>
    <property type="project" value="GO_Central"/>
</dbReference>
<proteinExistence type="predicted"/>
<dbReference type="Ensembl" id="ENSDART00000189146.1">
    <property type="protein sequence ID" value="ENSDARP00000146146.1"/>
    <property type="gene ID" value="ENSDARG00000109838.1"/>
</dbReference>
<dbReference type="GO" id="GO:0051015">
    <property type="term" value="F:actin filament binding"/>
    <property type="evidence" value="ECO:0000318"/>
    <property type="project" value="GO_Central"/>
</dbReference>
<dbReference type="GO" id="GO:0070830">
    <property type="term" value="P:bicellular tight junction assembly"/>
    <property type="evidence" value="ECO:0000318"/>
    <property type="project" value="GO_Central"/>
</dbReference>
<evidence type="ECO:0000313" key="3">
    <source>
        <dbReference type="Ensembl" id="ENSDARP00000146146"/>
    </source>
</evidence>
<protein>
    <submittedName>
        <fullName evidence="3">POF1B actin binding protein</fullName>
    </submittedName>
</protein>
<dbReference type="GO" id="GO:0005884">
    <property type="term" value="C:actin filament"/>
    <property type="evidence" value="ECO:0000318"/>
    <property type="project" value="GO_Central"/>
</dbReference>
<dbReference type="PANTHER" id="PTHR22546:SF0">
    <property type="entry name" value="PROTEIN POF1B"/>
    <property type="match status" value="1"/>
</dbReference>
<name>A0A2R8PYS8_DANRE</name>
<sequence>MFENFDRWVETTALRHLHCEKFDLREERLRKHASPHLYNFTGETSGVVGQRRTGASRTSQQQLNVISRLNFIHLAEMTLPYGHSVTTLRTVTVAEPSKQTVLTSPVGLSEGSTTYRTVNLSGAQYQPVQYMNSQVEGNFMYGGARYLVPVQQQPAESYVYVRQAPRVVQPVYLQNVQPVSLSSVDETDVRQVNINGQTTVFSQLSSPVKSPEPSESELVETSSIHEEVLDLKQLKNGISTEIKTEIQEPVAKLDNRFFGELLAEVYRKNVDIQTCISEHVAKIRGRKHLLDSTIDYKMEKEEFESLIPKGVSELTKQQIRYLLQTRMTADKTMHLVMTTFSSLREELVHMQEDLRRLESEKEDLERDLNFKADQAQQYDRLLETVREQNRQLQMSLKESNNAQRTLESQLLTFQSKDPTKDFRIKELEGSKRALEQENELLRKKLAGQCSSSTIQIKTQELSREYEKMLNDLREEKDKELKSLRSQLIKIQSESTIIQTTDTSSLELRISELLSKLEQRESVIRHQEEEIRRLKLQKTDSSSSSTRTVVTKRYMNQYPILGLLSDDYQYTAPIKEDRTMVIERTGEVKTRII</sequence>
<dbReference type="SMR" id="A0A2R8PYS8"/>
<feature type="coiled-coil region" evidence="1">
    <location>
        <begin position="340"/>
        <end position="536"/>
    </location>
</feature>
<evidence type="ECO:0000313" key="4">
    <source>
        <dbReference type="ZFIN" id="ZDB-GENE-030131-4287"/>
    </source>
</evidence>
<organism evidence="3">
    <name type="scientific">Danio rerio</name>
    <name type="common">Zebrafish</name>
    <name type="synonym">Brachydanio rerio</name>
    <dbReference type="NCBI Taxonomy" id="7955"/>
    <lineage>
        <taxon>Eukaryota</taxon>
        <taxon>Metazoa</taxon>
        <taxon>Chordata</taxon>
        <taxon>Craniata</taxon>
        <taxon>Vertebrata</taxon>
        <taxon>Euteleostomi</taxon>
        <taxon>Actinopterygii</taxon>
        <taxon>Neopterygii</taxon>
        <taxon>Teleostei</taxon>
        <taxon>Ostariophysi</taxon>
        <taxon>Cypriniformes</taxon>
        <taxon>Danionidae</taxon>
        <taxon>Danioninae</taxon>
        <taxon>Danio</taxon>
    </lineage>
</organism>
<dbReference type="AGR" id="ZFIN:ZDB-GENE-030131-4287"/>
<dbReference type="GO" id="GO:0005923">
    <property type="term" value="C:bicellular tight junction"/>
    <property type="evidence" value="ECO:0000318"/>
    <property type="project" value="GO_Central"/>
</dbReference>
<dbReference type="Pfam" id="PF24617">
    <property type="entry name" value="POF1B_HlH"/>
    <property type="match status" value="1"/>
</dbReference>
<feature type="domain" description="POF1B helix-loop-helix" evidence="2">
    <location>
        <begin position="256"/>
        <end position="340"/>
    </location>
</feature>